<reference evidence="3" key="1">
    <citation type="submission" date="2021-02" db="EMBL/GenBank/DDBJ databases">
        <authorList>
            <person name="Nowell W R."/>
        </authorList>
    </citation>
    <scope>NUCLEOTIDE SEQUENCE</scope>
</reference>
<dbReference type="Proteomes" id="UP000676336">
    <property type="component" value="Unassembled WGS sequence"/>
</dbReference>
<evidence type="ECO:0000256" key="1">
    <source>
        <dbReference type="SAM" id="Coils"/>
    </source>
</evidence>
<evidence type="ECO:0000313" key="2">
    <source>
        <dbReference type="EMBL" id="CAF3929342.1"/>
    </source>
</evidence>
<dbReference type="EMBL" id="CAJOBG010042559">
    <property type="protein sequence ID" value="CAF4419828.1"/>
    <property type="molecule type" value="Genomic_DNA"/>
</dbReference>
<dbReference type="AlphaFoldDB" id="A0A820Q7U2"/>
<evidence type="ECO:0000313" key="4">
    <source>
        <dbReference type="Proteomes" id="UP000663866"/>
    </source>
</evidence>
<organism evidence="3 4">
    <name type="scientific">Rotaria magnacalcarata</name>
    <dbReference type="NCBI Taxonomy" id="392030"/>
    <lineage>
        <taxon>Eukaryota</taxon>
        <taxon>Metazoa</taxon>
        <taxon>Spiralia</taxon>
        <taxon>Gnathifera</taxon>
        <taxon>Rotifera</taxon>
        <taxon>Eurotatoria</taxon>
        <taxon>Bdelloidea</taxon>
        <taxon>Philodinida</taxon>
        <taxon>Philodinidae</taxon>
        <taxon>Rotaria</taxon>
    </lineage>
</organism>
<keyword evidence="4" id="KW-1185">Reference proteome</keyword>
<proteinExistence type="predicted"/>
<dbReference type="EMBL" id="CAJOBI010002446">
    <property type="protein sequence ID" value="CAF3929342.1"/>
    <property type="molecule type" value="Genomic_DNA"/>
</dbReference>
<sequence>MLSNKTIAYAPLLELIAWKHGLTIRTYQRTNYTQLVCNREHFVCGKQIVHILISDDQTIENLVVDQEFVKLDFTRQNLVSEFQSKRLDKNYRLPDENEYTNDKLVIYKLCQYFNEDDRDELESRLENRSQLVNELILIKLENLMRKILRDKEKLRNLLRQIMDTAVKTLILQKLHESQLNIHEESFSDMPSLLLYIKNNTILLKQLGLSEWSLTLQEIYWQHVLSNGGLGFTNENLEQCAFYLVKLDSLYGNELVKHAINVIKVATLFSTKNLLIFEHHFYAEDMELCGDILDDFGVLNLKLSNLFEKSNKRYSCQELLELCQQKADIVTEDLSQIQDLMTKLGLSESNNRDIDRLVQMITKSHEDDNVFKHLSKIRDLLKRTADGENLVLKYIVDVINRNDQSNDTENTDS</sequence>
<feature type="coiled-coil region" evidence="1">
    <location>
        <begin position="137"/>
        <end position="164"/>
    </location>
</feature>
<protein>
    <submittedName>
        <fullName evidence="3">Uncharacterized protein</fullName>
    </submittedName>
</protein>
<accession>A0A820Q7U2</accession>
<gene>
    <name evidence="3" type="ORF">OVN521_LOCUS36020</name>
    <name evidence="2" type="ORF">SMN809_LOCUS8106</name>
</gene>
<evidence type="ECO:0000313" key="3">
    <source>
        <dbReference type="EMBL" id="CAF4419828.1"/>
    </source>
</evidence>
<name>A0A820Q7U2_9BILA</name>
<comment type="caution">
    <text evidence="3">The sequence shown here is derived from an EMBL/GenBank/DDBJ whole genome shotgun (WGS) entry which is preliminary data.</text>
</comment>
<dbReference type="Proteomes" id="UP000663866">
    <property type="component" value="Unassembled WGS sequence"/>
</dbReference>
<keyword evidence="1" id="KW-0175">Coiled coil</keyword>